<dbReference type="InterPro" id="IPR036291">
    <property type="entry name" value="NAD(P)-bd_dom_sf"/>
</dbReference>
<proteinExistence type="inferred from homology"/>
<keyword evidence="4" id="KW-1185">Reference proteome</keyword>
<reference evidence="3 4" key="1">
    <citation type="submission" date="2018-10" db="EMBL/GenBank/DDBJ databases">
        <title>Genome sequencing of Arthrobacter oryzae TNB02.</title>
        <authorList>
            <person name="Cho Y.-J."/>
            <person name="Cho A."/>
            <person name="Kim O.-S."/>
        </authorList>
    </citation>
    <scope>NUCLEOTIDE SEQUENCE [LARGE SCALE GENOMIC DNA]</scope>
    <source>
        <strain evidence="3 4">TNB02</strain>
    </source>
</reference>
<evidence type="ECO:0000313" key="3">
    <source>
        <dbReference type="EMBL" id="RNL56016.1"/>
    </source>
</evidence>
<sequence>MEGRGYDIYSTSKRALAQWIRRTAPTAEWAGHGIPLNAIAPAVVLTPMTAELVKTPEGREQLNRQVPMPLNGPLEPVVAARLLAWLTSEENSHLCGQVVFVDGGYDAVSRGDSTW</sequence>
<protein>
    <submittedName>
        <fullName evidence="3">SDR family oxidoreductase</fullName>
    </submittedName>
</protein>
<evidence type="ECO:0000313" key="4">
    <source>
        <dbReference type="Proteomes" id="UP000273807"/>
    </source>
</evidence>
<dbReference type="Pfam" id="PF13561">
    <property type="entry name" value="adh_short_C2"/>
    <property type="match status" value="1"/>
</dbReference>
<dbReference type="Gene3D" id="3.40.50.720">
    <property type="entry name" value="NAD(P)-binding Rossmann-like Domain"/>
    <property type="match status" value="1"/>
</dbReference>
<dbReference type="OrthoDB" id="3676637at2"/>
<dbReference type="InterPro" id="IPR002347">
    <property type="entry name" value="SDR_fam"/>
</dbReference>
<accession>A0A3N0C1E7</accession>
<name>A0A3N0C1E7_9MICC</name>
<dbReference type="PANTHER" id="PTHR24321">
    <property type="entry name" value="DEHYDROGENASES, SHORT CHAIN"/>
    <property type="match status" value="1"/>
</dbReference>
<comment type="similarity">
    <text evidence="1">Belongs to the short-chain dehydrogenases/reductases (SDR) family.</text>
</comment>
<dbReference type="Proteomes" id="UP000273807">
    <property type="component" value="Unassembled WGS sequence"/>
</dbReference>
<gene>
    <name evidence="3" type="ORF">D7003_09170</name>
</gene>
<evidence type="ECO:0000256" key="1">
    <source>
        <dbReference type="ARBA" id="ARBA00006484"/>
    </source>
</evidence>
<dbReference type="GO" id="GO:0016491">
    <property type="term" value="F:oxidoreductase activity"/>
    <property type="evidence" value="ECO:0007669"/>
    <property type="project" value="UniProtKB-KW"/>
</dbReference>
<dbReference type="PANTHER" id="PTHR24321:SF8">
    <property type="entry name" value="ESTRADIOL 17-BETA-DEHYDROGENASE 8-RELATED"/>
    <property type="match status" value="1"/>
</dbReference>
<dbReference type="AlphaFoldDB" id="A0A3N0C1E7"/>
<evidence type="ECO:0000256" key="2">
    <source>
        <dbReference type="ARBA" id="ARBA00023002"/>
    </source>
</evidence>
<keyword evidence="2" id="KW-0560">Oxidoreductase</keyword>
<dbReference type="EMBL" id="RBED01000089">
    <property type="protein sequence ID" value="RNL56016.1"/>
    <property type="molecule type" value="Genomic_DNA"/>
</dbReference>
<comment type="caution">
    <text evidence="3">The sequence shown here is derived from an EMBL/GenBank/DDBJ whole genome shotgun (WGS) entry which is preliminary data.</text>
</comment>
<dbReference type="SUPFAM" id="SSF51735">
    <property type="entry name" value="NAD(P)-binding Rossmann-fold domains"/>
    <property type="match status" value="1"/>
</dbReference>
<dbReference type="PRINTS" id="PR00081">
    <property type="entry name" value="GDHRDH"/>
</dbReference>
<organism evidence="3 4">
    <name type="scientific">Arthrobacter oryzae</name>
    <dbReference type="NCBI Taxonomy" id="409290"/>
    <lineage>
        <taxon>Bacteria</taxon>
        <taxon>Bacillati</taxon>
        <taxon>Actinomycetota</taxon>
        <taxon>Actinomycetes</taxon>
        <taxon>Micrococcales</taxon>
        <taxon>Micrococcaceae</taxon>
        <taxon>Arthrobacter</taxon>
    </lineage>
</organism>